<dbReference type="PANTHER" id="PTHR13167:SF25">
    <property type="entry name" value="PIEZO-TYPE MECHANOSENSITIVE ION CHANNEL COMPONENT"/>
    <property type="match status" value="1"/>
</dbReference>
<evidence type="ECO:0000256" key="1">
    <source>
        <dbReference type="ARBA" id="ARBA00004141"/>
    </source>
</evidence>
<dbReference type="InterPro" id="IPR031334">
    <property type="entry name" value="Piezo_cap_dom"/>
</dbReference>
<feature type="region of interest" description="Disordered" evidence="6">
    <location>
        <begin position="1502"/>
        <end position="1522"/>
    </location>
</feature>
<feature type="transmembrane region" description="Helical" evidence="7">
    <location>
        <begin position="485"/>
        <end position="514"/>
    </location>
</feature>
<dbReference type="GO" id="GO:0050982">
    <property type="term" value="P:detection of mechanical stimulus"/>
    <property type="evidence" value="ECO:0007669"/>
    <property type="project" value="TreeGrafter"/>
</dbReference>
<name>A0AAV3P1U3_LITER</name>
<feature type="transmembrane region" description="Helical" evidence="7">
    <location>
        <begin position="1679"/>
        <end position="1701"/>
    </location>
</feature>
<keyword evidence="4 7" id="KW-1133">Transmembrane helix</keyword>
<reference evidence="12 13" key="1">
    <citation type="submission" date="2024-01" db="EMBL/GenBank/DDBJ databases">
        <title>The complete chloroplast genome sequence of Lithospermum erythrorhizon: insights into the phylogenetic relationship among Boraginaceae species and the maternal lineages of purple gromwells.</title>
        <authorList>
            <person name="Okada T."/>
            <person name="Watanabe K."/>
        </authorList>
    </citation>
    <scope>NUCLEOTIDE SEQUENCE [LARGE SCALE GENOMIC DNA]</scope>
</reference>
<feature type="transmembrane region" description="Helical" evidence="7">
    <location>
        <begin position="2145"/>
        <end position="2166"/>
    </location>
</feature>
<feature type="compositionally biased region" description="Basic and acidic residues" evidence="6">
    <location>
        <begin position="1512"/>
        <end position="1521"/>
    </location>
</feature>
<feature type="transmembrane region" description="Helical" evidence="7">
    <location>
        <begin position="1623"/>
        <end position="1642"/>
    </location>
</feature>
<feature type="transmembrane region" description="Helical" evidence="7">
    <location>
        <begin position="142"/>
        <end position="168"/>
    </location>
</feature>
<dbReference type="Pfam" id="PF25288">
    <property type="entry name" value="PIEZO"/>
    <property type="match status" value="1"/>
</dbReference>
<feature type="transmembrane region" description="Helical" evidence="7">
    <location>
        <begin position="661"/>
        <end position="678"/>
    </location>
</feature>
<dbReference type="Pfam" id="PF12166">
    <property type="entry name" value="Piezo_cap"/>
    <property type="match status" value="1"/>
</dbReference>
<evidence type="ECO:0000256" key="7">
    <source>
        <dbReference type="SAM" id="Phobius"/>
    </source>
</evidence>
<dbReference type="InterPro" id="IPR057611">
    <property type="entry name" value="PIEZO_dom"/>
</dbReference>
<feature type="transmembrane region" description="Helical" evidence="7">
    <location>
        <begin position="416"/>
        <end position="439"/>
    </location>
</feature>
<dbReference type="GO" id="GO:0016020">
    <property type="term" value="C:membrane"/>
    <property type="evidence" value="ECO:0007669"/>
    <property type="project" value="UniProtKB-SubCell"/>
</dbReference>
<evidence type="ECO:0000256" key="4">
    <source>
        <dbReference type="ARBA" id="ARBA00022989"/>
    </source>
</evidence>
<feature type="transmembrane region" description="Helical" evidence="7">
    <location>
        <begin position="53"/>
        <end position="78"/>
    </location>
</feature>
<feature type="domain" description="Piezo-type mechanosensitive ion channel homolog" evidence="11">
    <location>
        <begin position="471"/>
        <end position="599"/>
    </location>
</feature>
<dbReference type="GO" id="GO:0008381">
    <property type="term" value="F:mechanosensitive monoatomic ion channel activity"/>
    <property type="evidence" value="ECO:0007669"/>
    <property type="project" value="InterPro"/>
</dbReference>
<accession>A0AAV3P1U3</accession>
<feature type="transmembrane region" description="Helical" evidence="7">
    <location>
        <begin position="526"/>
        <end position="544"/>
    </location>
</feature>
<proteinExistence type="inferred from homology"/>
<evidence type="ECO:0000256" key="2">
    <source>
        <dbReference type="ARBA" id="ARBA00007821"/>
    </source>
</evidence>
<feature type="transmembrane region" description="Helical" evidence="7">
    <location>
        <begin position="1931"/>
        <end position="1954"/>
    </location>
</feature>
<comment type="subcellular location">
    <subcellularLocation>
        <location evidence="1">Membrane</location>
        <topology evidence="1">Multi-pass membrane protein</topology>
    </subcellularLocation>
</comment>
<feature type="transmembrane region" description="Helical" evidence="7">
    <location>
        <begin position="105"/>
        <end position="122"/>
    </location>
</feature>
<feature type="transmembrane region" description="Helical" evidence="7">
    <location>
        <begin position="807"/>
        <end position="828"/>
    </location>
</feature>
<feature type="transmembrane region" description="Helical" evidence="7">
    <location>
        <begin position="712"/>
        <end position="731"/>
    </location>
</feature>
<dbReference type="Pfam" id="PF23188">
    <property type="entry name" value="THU_Piezo1"/>
    <property type="match status" value="1"/>
</dbReference>
<feature type="transmembrane region" description="Helical" evidence="7">
    <location>
        <begin position="1064"/>
        <end position="1088"/>
    </location>
</feature>
<dbReference type="InterPro" id="IPR056768">
    <property type="entry name" value="THU_Piezo"/>
</dbReference>
<feature type="transmembrane region" description="Helical" evidence="7">
    <location>
        <begin position="342"/>
        <end position="363"/>
    </location>
</feature>
<evidence type="ECO:0000259" key="11">
    <source>
        <dbReference type="Pfam" id="PF25288"/>
    </source>
</evidence>
<keyword evidence="3 7" id="KW-0812">Transmembrane</keyword>
<dbReference type="Proteomes" id="UP001454036">
    <property type="component" value="Unassembled WGS sequence"/>
</dbReference>
<evidence type="ECO:0000313" key="12">
    <source>
        <dbReference type="EMBL" id="GAA0145560.1"/>
    </source>
</evidence>
<feature type="transmembrane region" description="Helical" evidence="7">
    <location>
        <begin position="375"/>
        <end position="396"/>
    </location>
</feature>
<feature type="transmembrane region" description="Helical" evidence="7">
    <location>
        <begin position="2390"/>
        <end position="2407"/>
    </location>
</feature>
<evidence type="ECO:0000259" key="10">
    <source>
        <dbReference type="Pfam" id="PF24874"/>
    </source>
</evidence>
<feature type="transmembrane region" description="Helical" evidence="7">
    <location>
        <begin position="1333"/>
        <end position="1351"/>
    </location>
</feature>
<comment type="similarity">
    <text evidence="2">Belongs to the PIEZO (TC 1.A.75) family.</text>
</comment>
<feature type="transmembrane region" description="Helical" evidence="7">
    <location>
        <begin position="1276"/>
        <end position="1294"/>
    </location>
</feature>
<evidence type="ECO:0000256" key="3">
    <source>
        <dbReference type="ARBA" id="ARBA00022692"/>
    </source>
</evidence>
<feature type="transmembrane region" description="Helical" evidence="7">
    <location>
        <begin position="684"/>
        <end position="700"/>
    </location>
</feature>
<comment type="caution">
    <text evidence="12">The sequence shown here is derived from an EMBL/GenBank/DDBJ whole genome shotgun (WGS) entry which is preliminary data.</text>
</comment>
<keyword evidence="13" id="KW-1185">Reference proteome</keyword>
<gene>
    <name evidence="12" type="ORF">LIER_05731</name>
</gene>
<feature type="transmembrane region" description="Helical" evidence="7">
    <location>
        <begin position="1100"/>
        <end position="1119"/>
    </location>
</feature>
<dbReference type="GO" id="GO:0005261">
    <property type="term" value="F:monoatomic cation channel activity"/>
    <property type="evidence" value="ECO:0007669"/>
    <property type="project" value="TreeGrafter"/>
</dbReference>
<evidence type="ECO:0000259" key="8">
    <source>
        <dbReference type="Pfam" id="PF12166"/>
    </source>
</evidence>
<evidence type="ECO:0000259" key="9">
    <source>
        <dbReference type="Pfam" id="PF23188"/>
    </source>
</evidence>
<feature type="domain" description="Piezo THU9 and anchor" evidence="10">
    <location>
        <begin position="1930"/>
        <end position="2167"/>
    </location>
</feature>
<feature type="transmembrane region" description="Helical" evidence="7">
    <location>
        <begin position="317"/>
        <end position="336"/>
    </location>
</feature>
<feature type="transmembrane region" description="Helical" evidence="7">
    <location>
        <begin position="12"/>
        <end position="32"/>
    </location>
</feature>
<feature type="transmembrane region" description="Helical" evidence="7">
    <location>
        <begin position="206"/>
        <end position="227"/>
    </location>
</feature>
<feature type="domain" description="Piezo non-specific cation channel cap" evidence="8">
    <location>
        <begin position="2195"/>
        <end position="2470"/>
    </location>
</feature>
<organism evidence="12 13">
    <name type="scientific">Lithospermum erythrorhizon</name>
    <name type="common">Purple gromwell</name>
    <name type="synonym">Lithospermum officinale var. erythrorhizon</name>
    <dbReference type="NCBI Taxonomy" id="34254"/>
    <lineage>
        <taxon>Eukaryota</taxon>
        <taxon>Viridiplantae</taxon>
        <taxon>Streptophyta</taxon>
        <taxon>Embryophyta</taxon>
        <taxon>Tracheophyta</taxon>
        <taxon>Spermatophyta</taxon>
        <taxon>Magnoliopsida</taxon>
        <taxon>eudicotyledons</taxon>
        <taxon>Gunneridae</taxon>
        <taxon>Pentapetalae</taxon>
        <taxon>asterids</taxon>
        <taxon>lamiids</taxon>
        <taxon>Boraginales</taxon>
        <taxon>Boraginaceae</taxon>
        <taxon>Boraginoideae</taxon>
        <taxon>Lithospermeae</taxon>
        <taxon>Lithospermum</taxon>
    </lineage>
</organism>
<feature type="transmembrane region" description="Helical" evidence="7">
    <location>
        <begin position="2032"/>
        <end position="2050"/>
    </location>
</feature>
<feature type="transmembrane region" description="Helical" evidence="7">
    <location>
        <begin position="848"/>
        <end position="866"/>
    </location>
</feature>
<protein>
    <submittedName>
        <fullName evidence="12">Ion channel</fullName>
    </submittedName>
</protein>
<feature type="transmembrane region" description="Helical" evidence="7">
    <location>
        <begin position="1165"/>
        <end position="1182"/>
    </location>
</feature>
<dbReference type="Pfam" id="PF24874">
    <property type="entry name" value="Piezo_THU9_anchor"/>
    <property type="match status" value="1"/>
</dbReference>
<evidence type="ECO:0000256" key="6">
    <source>
        <dbReference type="SAM" id="MobiDB-lite"/>
    </source>
</evidence>
<evidence type="ECO:0000313" key="13">
    <source>
        <dbReference type="Proteomes" id="UP001454036"/>
    </source>
</evidence>
<sequence length="2472" mass="284066">MASFLGRVILPLLLLAGSLLNWSLISLVDLVISILIRYTTTKLGFRFRGRVPFLWFTLIYSLLVIIAQGIFLVVWPFLDVKWMVADSWWIKLIGLMKLETWRSPIVIYSITLQLLVALISLAEIRWDRSNLIASQDPYWEHLFLVVETIGSPLRVALCFLLPAVQLVVGISYPSWLSLPFFICSCIGLVDWSLTSNFLGLFRWWKLLSIYAGFIVCLLYVFQLPIAFPMILRRIADFIGLYSLSPNANWQEICSGVSLLVFYYMLSFIKLDLEEMDLIMSMREGGLTEQLLPSRNTFFIRELRSGVRHTNILLRGKVFRIFSINFFTYGFPISLYALSFWSFHFASICAFGLLAYVGYILCAFPSLFRLHRLNGLLLIFILLWAVSTYIFNVAFTFLDWTPGKDMEIWETIGLWHYPIPGFFLLAQFCLGILVAIGNLVNNSVFQYLSDEGRRSSNDDHAEEVREEAKVLMVATIAWGLRKCSRAIVLVLILLIAMKPGFVHAVYMVFFFIYLLSHNINKGVRQSLLLLCETHFAFLYILRLDLVSTNLEKSWLSIEILHQFGLLENDSSWDFLEIAFLACFCAIHNHGSKLLFSFSAVVQHMPCPPVGFSILKAGLNRSVLMSVYASSSTINGNDSSHERNIALYLSAVGKKILAMYRSFGTYIAFLTILLSVYLVTPNYISFGYIFLLLFWIIGRQIVEKTKQQLWFPLKAYAIIMFIFIYILSIFPSFQTWMSDDFNLFECFGFNPEASILENIWESLAIVIVMQLYSYERRQSKDVLSKDTDPSPFGLIGFVRRFLVWHSQKVLFLALFYASLSPISVFGFVYLLGLVMCSNVSKASRIPSKSFLIYTGFLVITEYLFQMWGKQAKMFPGQKHYDLGYLLGFRLYQPSFWGVESGLRAKVLVIAACTLQYNVFHWLEKLPNSLLNVGESEEPCPLFVSQEDVISDFSTSNGENEPLLGSGEPSVNKKSVVGGSNSWPSFSPALYQDSEVASARGASNGRRTRKYSFGYIWGSMKESPKWDKKRIVSLRSERFEMQKTTLKTYLKFWSENMFNLFGLEINMIALVFASFALLNAISLLYIALLAACILLERRIIQKLWIVFVSLFASILVLEYFVMWKNMMPSDRASSEKKVHCHACWRISNLYFDHCKKCWFGITVDDPRMLISYFIVFMLACFKLRADRASNFSWSFTYREMVSQRKNGFVWRDLSFETKSMWTFLDYVRLYCYCHMLDLVLALILIIGTLEYDILHLGYLGFAVIFFRMRLVILKRKNKIFKYLRVYNFVVIVLSLAYQSPFLGDFNAGKCETIDYIYEVIGFYKYDYGFRITSRSALVEIIIFMLVSLQSYMFASPEFDYVFRYLEAEQIGAIVREQEKKAAWKTAQLQHIRESEENKRQRNLQVEKMKSEMLNLQIQLHGMSSTSAARLDTPPDNEGVRRRSVIGNIDAKNLDKEEINIQSDTGLHLDLLFESPKSARADNQFSVGSTKHVEDRFISEITEFEETTDDGVSDSNRVEKGESQSKDNPIVTSAVQLIEDGVSQVQSLGNLAVNNIVSFLNIPEESDSNEKSSTVKATHEIENEEVLHMARSSSLQSDKSRMSDTASLQIGRILHHIWSQMRSNNDVVCYFCFVIVFLWNFSLLSMVYLASLFLYALCVNTGPSYVFWVVMLMYTEFYILFQYLYQIIIQHCGFNIQSILLQPLGFPTKRISSSFVISLLPLFLVYLFTLIQNSITAKDGEWSSVGFSSSKGKVLGRQEVSEDFIFNQKLHRIFLMVKNTMIEVIRSFSRYWKSLTQEAESPPYFVQLSMDVHLWPEDGVQPDRIESGINQLLRKTHAERCKNENPNHCHYASKVQIQSIERSKESPNVALAVFEVVYASPLTDSIPEERYESLTPAADVAKEVCRAQHTGLLEDIRFPYPILSVIGGGIREIDLYAYIFGADLSVFFLVGTFYQSVIKNKTDFLEVYQLEDQFPKEFVFILMIIFFLIVVDRVIYLCSFAMGKVIFYIFNLVLFTYAVTVYAWNTDTSQQTAASLALRAIYLTKTISLALQAIQIRYGISHKSSLYQQFLTSKVSRVNYMGYRLYRALPFLYELRCVLDWSCTTTSLTMYDWLKLEDINASLYLVKCDSVLNRAWHKPGDKQSRCTKFCNGICLFFILLCVIWAPMLMYSSGNPTNIANPIKDANVEIDIKTGAGRLTLYQTTLCEILPWEQLNTDVNLDPQGYLASYDDTDIQLICCQSNANSLWLVPNVVRTRFIQSLNISMDIKFSWVLTRDRPKGKEVVKYERSVDPQDLPKPSEVADVMRGSASSFTVYNIYPRYLRVTGSGEVRNFDQEANDVSGDLTLNREDFNWWSFHDINSLDVRGCGGLTGPMAIIVSEETPQGFLGETLSKFSIWGLYITFVLAVGRFIRLQCADLRMRIPYENLPSCDRLIAICEDIYAARAEGELGVEEVLFWTLVKIYRSPHMLLEYTKLD</sequence>
<keyword evidence="5 7" id="KW-0472">Membrane</keyword>
<dbReference type="InterPro" id="IPR027272">
    <property type="entry name" value="Piezo"/>
</dbReference>
<feature type="transmembrane region" description="Helical" evidence="7">
    <location>
        <begin position="247"/>
        <end position="265"/>
    </location>
</feature>
<feature type="domain" description="Piezo transmembrane helical unit" evidence="9">
    <location>
        <begin position="1619"/>
        <end position="1738"/>
    </location>
</feature>
<dbReference type="EMBL" id="BAABME010000801">
    <property type="protein sequence ID" value="GAA0145560.1"/>
    <property type="molecule type" value="Genomic_DNA"/>
</dbReference>
<feature type="transmembrane region" description="Helical" evidence="7">
    <location>
        <begin position="1250"/>
        <end position="1269"/>
    </location>
</feature>
<feature type="transmembrane region" description="Helical" evidence="7">
    <location>
        <begin position="174"/>
        <end position="194"/>
    </location>
</feature>
<feature type="transmembrane region" description="Helical" evidence="7">
    <location>
        <begin position="1707"/>
        <end position="1727"/>
    </location>
</feature>
<evidence type="ECO:0000256" key="5">
    <source>
        <dbReference type="ARBA" id="ARBA00023136"/>
    </source>
</evidence>
<dbReference type="GO" id="GO:0042391">
    <property type="term" value="P:regulation of membrane potential"/>
    <property type="evidence" value="ECO:0007669"/>
    <property type="project" value="TreeGrafter"/>
</dbReference>
<dbReference type="PANTHER" id="PTHR13167">
    <property type="entry name" value="PIEZO-TYPE MECHANOSENSITIVE ION CHANNEL COMPONENT"/>
    <property type="match status" value="1"/>
</dbReference>
<feature type="transmembrane region" description="Helical" evidence="7">
    <location>
        <begin position="1648"/>
        <end position="1667"/>
    </location>
</feature>
<feature type="transmembrane region" description="Helical" evidence="7">
    <location>
        <begin position="1226"/>
        <end position="1244"/>
    </location>
</feature>
<feature type="transmembrane region" description="Helical" evidence="7">
    <location>
        <begin position="2001"/>
        <end position="2020"/>
    </location>
</feature>
<feature type="transmembrane region" description="Helical" evidence="7">
    <location>
        <begin position="1974"/>
        <end position="1994"/>
    </location>
</feature>
<dbReference type="InterPro" id="IPR056770">
    <property type="entry name" value="Piezo_THU9_anchor"/>
</dbReference>
<dbReference type="GO" id="GO:0071260">
    <property type="term" value="P:cellular response to mechanical stimulus"/>
    <property type="evidence" value="ECO:0007669"/>
    <property type="project" value="TreeGrafter"/>
</dbReference>